<dbReference type="PROSITE" id="PS51462">
    <property type="entry name" value="NUDIX"/>
    <property type="match status" value="1"/>
</dbReference>
<dbReference type="InterPro" id="IPR020084">
    <property type="entry name" value="NUDIX_hydrolase_CS"/>
</dbReference>
<evidence type="ECO:0000256" key="6">
    <source>
        <dbReference type="ARBA" id="ARBA00032162"/>
    </source>
</evidence>
<accession>A0A1L6MZJ3</accession>
<comment type="cofactor">
    <cofactor evidence="2">
        <name>Mg(2+)</name>
        <dbReference type="ChEBI" id="CHEBI:18420"/>
    </cofactor>
</comment>
<evidence type="ECO:0000256" key="4">
    <source>
        <dbReference type="ARBA" id="ARBA00016377"/>
    </source>
</evidence>
<dbReference type="GO" id="GO:0016462">
    <property type="term" value="F:pyrophosphatase activity"/>
    <property type="evidence" value="ECO:0007669"/>
    <property type="project" value="UniProtKB-ARBA"/>
</dbReference>
<dbReference type="PANTHER" id="PTHR11839">
    <property type="entry name" value="UDP/ADP-SUGAR PYROPHOSPHATASE"/>
    <property type="match status" value="1"/>
</dbReference>
<dbReference type="AlphaFoldDB" id="A0A1L6MZJ3"/>
<evidence type="ECO:0000256" key="3">
    <source>
        <dbReference type="ARBA" id="ARBA00007275"/>
    </source>
</evidence>
<dbReference type="InterPro" id="IPR000086">
    <property type="entry name" value="NUDIX_hydrolase_dom"/>
</dbReference>
<comment type="catalytic activity">
    <reaction evidence="1">
        <text>GDP-alpha-D-mannose + H2O = alpha-D-mannose 1-phosphate + GMP + 2 H(+)</text>
        <dbReference type="Rhea" id="RHEA:27978"/>
        <dbReference type="ChEBI" id="CHEBI:15377"/>
        <dbReference type="ChEBI" id="CHEBI:15378"/>
        <dbReference type="ChEBI" id="CHEBI:57527"/>
        <dbReference type="ChEBI" id="CHEBI:58115"/>
        <dbReference type="ChEBI" id="CHEBI:58409"/>
    </reaction>
</comment>
<dbReference type="PANTHER" id="PTHR11839:SF18">
    <property type="entry name" value="NUDIX HYDROLASE DOMAIN-CONTAINING PROTEIN"/>
    <property type="match status" value="1"/>
</dbReference>
<evidence type="ECO:0000259" key="9">
    <source>
        <dbReference type="PROSITE" id="PS51462"/>
    </source>
</evidence>
<dbReference type="Pfam" id="PF00293">
    <property type="entry name" value="NUDIX"/>
    <property type="match status" value="1"/>
</dbReference>
<dbReference type="GO" id="GO:0005829">
    <property type="term" value="C:cytosol"/>
    <property type="evidence" value="ECO:0007669"/>
    <property type="project" value="TreeGrafter"/>
</dbReference>
<dbReference type="InterPro" id="IPR020476">
    <property type="entry name" value="Nudix_hydrolase"/>
</dbReference>
<dbReference type="KEGG" id="pabo:BCY86_06260"/>
<evidence type="ECO:0000256" key="5">
    <source>
        <dbReference type="ARBA" id="ARBA00022801"/>
    </source>
</evidence>
<protein>
    <recommendedName>
        <fullName evidence="4">GDP-mannose pyrophosphatase</fullName>
    </recommendedName>
    <alternativeName>
        <fullName evidence="6">GDP-mannose hydrolase</fullName>
    </alternativeName>
    <alternativeName>
        <fullName evidence="7">GDPMK</fullName>
    </alternativeName>
</protein>
<dbReference type="GO" id="GO:0019693">
    <property type="term" value="P:ribose phosphate metabolic process"/>
    <property type="evidence" value="ECO:0007669"/>
    <property type="project" value="TreeGrafter"/>
</dbReference>
<feature type="domain" description="Nudix hydrolase" evidence="9">
    <location>
        <begin position="43"/>
        <end position="196"/>
    </location>
</feature>
<dbReference type="SUPFAM" id="SSF55811">
    <property type="entry name" value="Nudix"/>
    <property type="match status" value="1"/>
</dbReference>
<dbReference type="GO" id="GO:0006753">
    <property type="term" value="P:nucleoside phosphate metabolic process"/>
    <property type="evidence" value="ECO:0007669"/>
    <property type="project" value="TreeGrafter"/>
</dbReference>
<dbReference type="PROSITE" id="PS00893">
    <property type="entry name" value="NUDIX_BOX"/>
    <property type="match status" value="1"/>
</dbReference>
<reference evidence="10 11" key="1">
    <citation type="submission" date="2016-08" db="EMBL/GenBank/DDBJ databases">
        <title>Identification and validation of antigenic proteins from Pajaroellobacter abortibovis using de-novo genome sequence assembly and reverse vaccinology.</title>
        <authorList>
            <person name="Welly B.T."/>
            <person name="Miller M.R."/>
            <person name="Stott J.L."/>
            <person name="Blanchard M.T."/>
            <person name="Islas-Trejo A.D."/>
            <person name="O'Rourke S.M."/>
            <person name="Young A.E."/>
            <person name="Medrano J.F."/>
            <person name="Van Eenennaam A.L."/>
        </authorList>
    </citation>
    <scope>NUCLEOTIDE SEQUENCE [LARGE SCALE GENOMIC DNA]</scope>
    <source>
        <strain evidence="10 11">BTF92-0548A/99-0131</strain>
    </source>
</reference>
<gene>
    <name evidence="10" type="ORF">BCY86_06260</name>
</gene>
<keyword evidence="11" id="KW-1185">Reference proteome</keyword>
<dbReference type="EMBL" id="CP016908">
    <property type="protein sequence ID" value="APS00929.1"/>
    <property type="molecule type" value="Genomic_DNA"/>
</dbReference>
<evidence type="ECO:0000256" key="8">
    <source>
        <dbReference type="RuleBase" id="RU003476"/>
    </source>
</evidence>
<evidence type="ECO:0000256" key="7">
    <source>
        <dbReference type="ARBA" id="ARBA00032272"/>
    </source>
</evidence>
<dbReference type="Proteomes" id="UP000185544">
    <property type="component" value="Chromosome"/>
</dbReference>
<dbReference type="InterPro" id="IPR015797">
    <property type="entry name" value="NUDIX_hydrolase-like_dom_sf"/>
</dbReference>
<evidence type="ECO:0000313" key="10">
    <source>
        <dbReference type="EMBL" id="APS00929.1"/>
    </source>
</evidence>
<proteinExistence type="inferred from homology"/>
<comment type="similarity">
    <text evidence="3">Belongs to the Nudix hydrolase family. NudK subfamily.</text>
</comment>
<dbReference type="PRINTS" id="PR00502">
    <property type="entry name" value="NUDIXFAMILY"/>
</dbReference>
<organism evidence="10 11">
    <name type="scientific">Pajaroellobacter abortibovis</name>
    <dbReference type="NCBI Taxonomy" id="1882918"/>
    <lineage>
        <taxon>Bacteria</taxon>
        <taxon>Pseudomonadati</taxon>
        <taxon>Myxococcota</taxon>
        <taxon>Polyangia</taxon>
        <taxon>Polyangiales</taxon>
        <taxon>Polyangiaceae</taxon>
    </lineage>
</organism>
<dbReference type="CDD" id="cd03424">
    <property type="entry name" value="NUDIX_ADPRase_Nudt5_UGPPase_Nudt14"/>
    <property type="match status" value="1"/>
</dbReference>
<evidence type="ECO:0000256" key="1">
    <source>
        <dbReference type="ARBA" id="ARBA00000847"/>
    </source>
</evidence>
<sequence length="202" mass="22701">MTSSSPPHSTEGFLTIQRTQLQVRSSPHELSEPFTYDIVTRKALDAVALVLHFIRDQKRYVILRSCLRPALAMRPSPPRFSGLLWEIPAGLIEPGENPRDTAVRETSEEVGIHLHPDDFQELGPWTLPSAGMIAERLLFFHASIKERPTAYTPSGDGGPLERHGMVCEVSLEEALEYCRQAYLQDAKTELGLRRLKDNDAIL</sequence>
<dbReference type="Gene3D" id="3.90.79.10">
    <property type="entry name" value="Nucleoside Triphosphate Pyrophosphohydrolase"/>
    <property type="match status" value="1"/>
</dbReference>
<evidence type="ECO:0000313" key="11">
    <source>
        <dbReference type="Proteomes" id="UP000185544"/>
    </source>
</evidence>
<evidence type="ECO:0000256" key="2">
    <source>
        <dbReference type="ARBA" id="ARBA00001946"/>
    </source>
</evidence>
<name>A0A1L6MZJ3_9BACT</name>
<keyword evidence="5 8" id="KW-0378">Hydrolase</keyword>
<dbReference type="STRING" id="1882918.BCY86_06260"/>